<evidence type="ECO:0000313" key="2">
    <source>
        <dbReference type="Proteomes" id="UP000002630"/>
    </source>
</evidence>
<protein>
    <submittedName>
        <fullName evidence="1">Uncharacterized protein</fullName>
    </submittedName>
</protein>
<sequence length="198" mass="22211">MRHAHHQDVRSQFYIELPSIHYAEDPGGLSPSEEAYVAAYWFWQHQAIRQGPGHWVGGECETTMANTPFFGILAAYLILKKCDFYLPLEKVISLEELCAVIGLYKSHPETLGLAGEQGKCLAERANKLWQELHEAQFTDKDAMDVEDQKPAATEPDLTAELRATPQQSGITNAFGGRFTRVTSDWTICLVGPQLDCDR</sequence>
<evidence type="ECO:0000313" key="1">
    <source>
        <dbReference type="EMBL" id="CBN78936.1"/>
    </source>
</evidence>
<reference evidence="1 2" key="1">
    <citation type="journal article" date="2010" name="Nature">
        <title>The Ectocarpus genome and the independent evolution of multicellularity in brown algae.</title>
        <authorList>
            <person name="Cock J.M."/>
            <person name="Sterck L."/>
            <person name="Rouze P."/>
            <person name="Scornet D."/>
            <person name="Allen A.E."/>
            <person name="Amoutzias G."/>
            <person name="Anthouard V."/>
            <person name="Artiguenave F."/>
            <person name="Aury J.M."/>
            <person name="Badger J.H."/>
            <person name="Beszteri B."/>
            <person name="Billiau K."/>
            <person name="Bonnet E."/>
            <person name="Bothwell J.H."/>
            <person name="Bowler C."/>
            <person name="Boyen C."/>
            <person name="Brownlee C."/>
            <person name="Carrano C.J."/>
            <person name="Charrier B."/>
            <person name="Cho G.Y."/>
            <person name="Coelho S.M."/>
            <person name="Collen J."/>
            <person name="Corre E."/>
            <person name="Da Silva C."/>
            <person name="Delage L."/>
            <person name="Delaroque N."/>
            <person name="Dittami S.M."/>
            <person name="Doulbeau S."/>
            <person name="Elias M."/>
            <person name="Farnham G."/>
            <person name="Gachon C.M."/>
            <person name="Gschloessl B."/>
            <person name="Heesch S."/>
            <person name="Jabbari K."/>
            <person name="Jubin C."/>
            <person name="Kawai H."/>
            <person name="Kimura K."/>
            <person name="Kloareg B."/>
            <person name="Kupper F.C."/>
            <person name="Lang D."/>
            <person name="Le Bail A."/>
            <person name="Leblanc C."/>
            <person name="Lerouge P."/>
            <person name="Lohr M."/>
            <person name="Lopez P.J."/>
            <person name="Martens C."/>
            <person name="Maumus F."/>
            <person name="Michel G."/>
            <person name="Miranda-Saavedra D."/>
            <person name="Morales J."/>
            <person name="Moreau H."/>
            <person name="Motomura T."/>
            <person name="Nagasato C."/>
            <person name="Napoli C.A."/>
            <person name="Nelson D.R."/>
            <person name="Nyvall-Collen P."/>
            <person name="Peters A.F."/>
            <person name="Pommier C."/>
            <person name="Potin P."/>
            <person name="Poulain J."/>
            <person name="Quesneville H."/>
            <person name="Read B."/>
            <person name="Rensing S.A."/>
            <person name="Ritter A."/>
            <person name="Rousvoal S."/>
            <person name="Samanta M."/>
            <person name="Samson G."/>
            <person name="Schroeder D.C."/>
            <person name="Segurens B."/>
            <person name="Strittmatter M."/>
            <person name="Tonon T."/>
            <person name="Tregear J.W."/>
            <person name="Valentin K."/>
            <person name="von Dassow P."/>
            <person name="Yamagishi T."/>
            <person name="Van de Peer Y."/>
            <person name="Wincker P."/>
        </authorList>
    </citation>
    <scope>NUCLEOTIDE SEQUENCE [LARGE SCALE GENOMIC DNA]</scope>
    <source>
        <strain evidence="2">Ec32 / CCAP1310/4</strain>
    </source>
</reference>
<dbReference type="AlphaFoldDB" id="D8LG37"/>
<organism evidence="1 2">
    <name type="scientific">Ectocarpus siliculosus</name>
    <name type="common">Brown alga</name>
    <name type="synonym">Conferva siliculosa</name>
    <dbReference type="NCBI Taxonomy" id="2880"/>
    <lineage>
        <taxon>Eukaryota</taxon>
        <taxon>Sar</taxon>
        <taxon>Stramenopiles</taxon>
        <taxon>Ochrophyta</taxon>
        <taxon>PX clade</taxon>
        <taxon>Phaeophyceae</taxon>
        <taxon>Ectocarpales</taxon>
        <taxon>Ectocarpaceae</taxon>
        <taxon>Ectocarpus</taxon>
    </lineage>
</organism>
<dbReference type="Proteomes" id="UP000002630">
    <property type="component" value="Linkage Group LG23"/>
</dbReference>
<dbReference type="EMBL" id="FN648120">
    <property type="protein sequence ID" value="CBN78936.1"/>
    <property type="molecule type" value="Genomic_DNA"/>
</dbReference>
<name>D8LG37_ECTSI</name>
<keyword evidence="2" id="KW-1185">Reference proteome</keyword>
<accession>D8LG37</accession>
<dbReference type="EMBL" id="FN649748">
    <property type="protein sequence ID" value="CBN78936.1"/>
    <property type="molecule type" value="Genomic_DNA"/>
</dbReference>
<dbReference type="InParanoid" id="D8LG37"/>
<gene>
    <name evidence="1" type="ORF">Esi_0157_0024</name>
</gene>
<proteinExistence type="predicted"/>